<keyword evidence="3 5" id="KW-0658">Purine biosynthesis</keyword>
<dbReference type="InterPro" id="IPR011761">
    <property type="entry name" value="ATP-grasp"/>
</dbReference>
<proteinExistence type="inferred from homology"/>
<dbReference type="PANTHER" id="PTHR11609:SF5">
    <property type="entry name" value="PHOSPHORIBOSYLAMINOIMIDAZOLE CARBOXYLASE"/>
    <property type="match status" value="1"/>
</dbReference>
<dbReference type="Proteomes" id="UP000199568">
    <property type="component" value="Unassembled WGS sequence"/>
</dbReference>
<dbReference type="HAMAP" id="MF_01928">
    <property type="entry name" value="PurK"/>
    <property type="match status" value="1"/>
</dbReference>
<evidence type="ECO:0000256" key="2">
    <source>
        <dbReference type="ARBA" id="ARBA00022741"/>
    </source>
</evidence>
<feature type="binding site" evidence="5">
    <location>
        <position position="188"/>
    </location>
    <ligand>
        <name>ATP</name>
        <dbReference type="ChEBI" id="CHEBI:30616"/>
    </ligand>
</feature>
<dbReference type="SUPFAM" id="SSF52440">
    <property type="entry name" value="PreATP-grasp domain"/>
    <property type="match status" value="1"/>
</dbReference>
<reference evidence="8 9" key="1">
    <citation type="submission" date="2016-10" db="EMBL/GenBank/DDBJ databases">
        <authorList>
            <person name="de Groot N.N."/>
        </authorList>
    </citation>
    <scope>NUCLEOTIDE SEQUENCE [LARGE SCALE GENOMIC DNA]</scope>
    <source>
        <strain evidence="8 9">DSM 18979</strain>
    </source>
</reference>
<dbReference type="SUPFAM" id="SSF56059">
    <property type="entry name" value="Glutathione synthetase ATP-binding domain-like"/>
    <property type="match status" value="1"/>
</dbReference>
<dbReference type="EMBL" id="FOHU01000002">
    <property type="protein sequence ID" value="SES87839.1"/>
    <property type="molecule type" value="Genomic_DNA"/>
</dbReference>
<dbReference type="Pfam" id="PF02222">
    <property type="entry name" value="ATP-grasp"/>
    <property type="match status" value="1"/>
</dbReference>
<dbReference type="NCBIfam" id="TIGR01161">
    <property type="entry name" value="purK"/>
    <property type="match status" value="1"/>
</dbReference>
<keyword evidence="1 5" id="KW-0436">Ligase</keyword>
<feature type="binding site" evidence="5">
    <location>
        <begin position="180"/>
        <end position="183"/>
    </location>
    <ligand>
        <name>ATP</name>
        <dbReference type="ChEBI" id="CHEBI:30616"/>
    </ligand>
</feature>
<comment type="subunit">
    <text evidence="5 6">Homodimer.</text>
</comment>
<comment type="caution">
    <text evidence="5">Lacks conserved residue(s) required for the propagation of feature annotation.</text>
</comment>
<comment type="similarity">
    <text evidence="5 6">Belongs to the PurK/PurT family.</text>
</comment>
<feature type="binding site" evidence="5">
    <location>
        <begin position="265"/>
        <end position="266"/>
    </location>
    <ligand>
        <name>ATP</name>
        <dbReference type="ChEBI" id="CHEBI:30616"/>
    </ligand>
</feature>
<name>A0A1I0A1D6_9FIRM</name>
<dbReference type="EC" id="6.3.4.18" evidence="5 6"/>
<dbReference type="InterPro" id="IPR016185">
    <property type="entry name" value="PreATP-grasp_dom_sf"/>
</dbReference>
<comment type="pathway">
    <text evidence="5 6">Purine metabolism; IMP biosynthesis via de novo pathway; 5-amino-1-(5-phospho-D-ribosyl)imidazole-4-carboxylate from 5-amino-1-(5-phospho-D-ribosyl)imidazole (N5-CAIR route): step 1/2.</text>
</comment>
<dbReference type="GO" id="GO:0034028">
    <property type="term" value="F:5-(carboxyamino)imidazole ribonucleotide synthase activity"/>
    <property type="evidence" value="ECO:0007669"/>
    <property type="project" value="UniProtKB-UniRule"/>
</dbReference>
<dbReference type="Gene3D" id="3.30.470.20">
    <property type="entry name" value="ATP-grasp fold, B domain"/>
    <property type="match status" value="1"/>
</dbReference>
<dbReference type="Pfam" id="PF22660">
    <property type="entry name" value="RS_preATP-grasp-like"/>
    <property type="match status" value="1"/>
</dbReference>
<comment type="catalytic activity">
    <reaction evidence="5 6">
        <text>5-amino-1-(5-phospho-beta-D-ribosyl)imidazole + hydrogencarbonate + ATP = 5-carboxyamino-1-(5-phospho-D-ribosyl)imidazole + ADP + phosphate + 2 H(+)</text>
        <dbReference type="Rhea" id="RHEA:19317"/>
        <dbReference type="ChEBI" id="CHEBI:15378"/>
        <dbReference type="ChEBI" id="CHEBI:17544"/>
        <dbReference type="ChEBI" id="CHEBI:30616"/>
        <dbReference type="ChEBI" id="CHEBI:43474"/>
        <dbReference type="ChEBI" id="CHEBI:58730"/>
        <dbReference type="ChEBI" id="CHEBI:137981"/>
        <dbReference type="ChEBI" id="CHEBI:456216"/>
        <dbReference type="EC" id="6.3.4.18"/>
    </reaction>
</comment>
<dbReference type="Gene3D" id="3.40.50.20">
    <property type="match status" value="1"/>
</dbReference>
<dbReference type="InterPro" id="IPR005875">
    <property type="entry name" value="PurK"/>
</dbReference>
<feature type="binding site" evidence="5">
    <location>
        <position position="143"/>
    </location>
    <ligand>
        <name>ATP</name>
        <dbReference type="ChEBI" id="CHEBI:30616"/>
    </ligand>
</feature>
<dbReference type="AlphaFoldDB" id="A0A1I0A1D6"/>
<protein>
    <recommendedName>
        <fullName evidence="5 6">N5-carboxyaminoimidazole ribonucleotide synthase</fullName>
        <shortName evidence="5 6">N5-CAIR synthase</shortName>
        <ecNumber evidence="5 6">6.3.4.18</ecNumber>
    </recommendedName>
    <alternativeName>
        <fullName evidence="5 6">5-(carboxyamino)imidazole ribonucleotide synthetase</fullName>
    </alternativeName>
</protein>
<feature type="binding site" evidence="5">
    <location>
        <position position="211"/>
    </location>
    <ligand>
        <name>ATP</name>
        <dbReference type="ChEBI" id="CHEBI:30616"/>
    </ligand>
</feature>
<evidence type="ECO:0000259" key="7">
    <source>
        <dbReference type="PROSITE" id="PS50975"/>
    </source>
</evidence>
<dbReference type="FunFam" id="3.30.1490.20:FF:000015">
    <property type="entry name" value="N5-carboxyaminoimidazole ribonucleotide synthase"/>
    <property type="match status" value="1"/>
</dbReference>
<keyword evidence="9" id="KW-1185">Reference proteome</keyword>
<dbReference type="GO" id="GO:0046872">
    <property type="term" value="F:metal ion binding"/>
    <property type="evidence" value="ECO:0007669"/>
    <property type="project" value="InterPro"/>
</dbReference>
<dbReference type="PROSITE" id="PS50975">
    <property type="entry name" value="ATP_GRASP"/>
    <property type="match status" value="1"/>
</dbReference>
<evidence type="ECO:0000256" key="6">
    <source>
        <dbReference type="RuleBase" id="RU361200"/>
    </source>
</evidence>
<dbReference type="GO" id="GO:0005524">
    <property type="term" value="F:ATP binding"/>
    <property type="evidence" value="ECO:0007669"/>
    <property type="project" value="UniProtKB-UniRule"/>
</dbReference>
<dbReference type="SUPFAM" id="SSF51246">
    <property type="entry name" value="Rudiment single hybrid motif"/>
    <property type="match status" value="1"/>
</dbReference>
<dbReference type="FunFam" id="3.30.470.20:FF:000029">
    <property type="entry name" value="N5-carboxyaminoimidazole ribonucleotide synthase"/>
    <property type="match status" value="1"/>
</dbReference>
<evidence type="ECO:0000256" key="1">
    <source>
        <dbReference type="ARBA" id="ARBA00022598"/>
    </source>
</evidence>
<dbReference type="InterPro" id="IPR003135">
    <property type="entry name" value="ATP-grasp_carboxylate-amine"/>
</dbReference>
<keyword evidence="2 5" id="KW-0547">Nucleotide-binding</keyword>
<dbReference type="RefSeq" id="WP_244272631.1">
    <property type="nucleotide sequence ID" value="NZ_FOHU01000002.1"/>
</dbReference>
<organism evidence="8 9">
    <name type="scientific">Natronincola peptidivorans</name>
    <dbReference type="NCBI Taxonomy" id="426128"/>
    <lineage>
        <taxon>Bacteria</taxon>
        <taxon>Bacillati</taxon>
        <taxon>Bacillota</taxon>
        <taxon>Clostridia</taxon>
        <taxon>Peptostreptococcales</taxon>
        <taxon>Natronincolaceae</taxon>
        <taxon>Natronincola</taxon>
    </lineage>
</organism>
<dbReference type="InterPro" id="IPR040686">
    <property type="entry name" value="PurK_C"/>
</dbReference>
<dbReference type="InterPro" id="IPR011054">
    <property type="entry name" value="Rudment_hybrid_motif"/>
</dbReference>
<dbReference type="STRING" id="426128.SAMN05660297_00825"/>
<dbReference type="NCBIfam" id="NF004679">
    <property type="entry name" value="PRK06019.1-5"/>
    <property type="match status" value="1"/>
</dbReference>
<dbReference type="InterPro" id="IPR013815">
    <property type="entry name" value="ATP_grasp_subdomain_1"/>
</dbReference>
<gene>
    <name evidence="5 6" type="primary">purK</name>
    <name evidence="8" type="ORF">SAMN05660297_00825</name>
</gene>
<evidence type="ECO:0000256" key="5">
    <source>
        <dbReference type="HAMAP-Rule" id="MF_01928"/>
    </source>
</evidence>
<dbReference type="GO" id="GO:0004638">
    <property type="term" value="F:phosphoribosylaminoimidazole carboxylase activity"/>
    <property type="evidence" value="ECO:0007669"/>
    <property type="project" value="InterPro"/>
</dbReference>
<sequence length="381" mass="42060">MIFKKIGIIGGGQLGKMMISEGKKLGLFFAILDPVTDCPCSSMVDRHIVGDFYDRDKIRSLAEETDVITYEFEHIDADILMELEEEGHTIYPSPGTLKMIQDKFQQKSFLQSQGIPVSAFQRVKSVQDLQKSTLQYGFPLLLKSCRGGYDGKGNYVIKNAEEVSTAYDALGGSASELMVEAFVPFVKEVSVIAARGIKGEIKVYPLGENIHENNILKTTIIPARVSKEVEEKAKALAMETMEVLKGVGIFCIEMFVDKNNHLLVNEIAPRPHNSGHYTIEACSTSQFAQHIRAILGLPLGETALLKPAVMINLLGEKGYEGRAKLVGTEKALGLPKVYVHFYGKSVTAPERKMGHITILDNNLPLALKKAERVKDMVKVIS</sequence>
<feature type="domain" description="ATP-grasp" evidence="7">
    <location>
        <begin position="107"/>
        <end position="295"/>
    </location>
</feature>
<evidence type="ECO:0000313" key="9">
    <source>
        <dbReference type="Proteomes" id="UP000199568"/>
    </source>
</evidence>
<dbReference type="UniPathway" id="UPA00074">
    <property type="reaction ID" value="UER00942"/>
</dbReference>
<comment type="function">
    <text evidence="6">Catalyzes the ATP-dependent conversion of 5-aminoimidazole ribonucleotide (AIR) and HCO(3)- to N5-carboxyaminoimidazole ribonucleotide (N5-CAIR).</text>
</comment>
<feature type="binding site" evidence="5">
    <location>
        <position position="103"/>
    </location>
    <ligand>
        <name>ATP</name>
        <dbReference type="ChEBI" id="CHEBI:30616"/>
    </ligand>
</feature>
<evidence type="ECO:0000313" key="8">
    <source>
        <dbReference type="EMBL" id="SES87839.1"/>
    </source>
</evidence>
<dbReference type="Gene3D" id="3.30.1490.20">
    <property type="entry name" value="ATP-grasp fold, A domain"/>
    <property type="match status" value="1"/>
</dbReference>
<accession>A0A1I0A1D6</accession>
<dbReference type="GO" id="GO:0006189">
    <property type="term" value="P:'de novo' IMP biosynthetic process"/>
    <property type="evidence" value="ECO:0007669"/>
    <property type="project" value="UniProtKB-UniRule"/>
</dbReference>
<dbReference type="PANTHER" id="PTHR11609">
    <property type="entry name" value="PURINE BIOSYNTHESIS PROTEIN 6/7, PUR6/7"/>
    <property type="match status" value="1"/>
</dbReference>
<comment type="function">
    <text evidence="5">Catalyzes the ATP-dependent conversion of 5-aminoimidazole ribonucleotide (AIR) and HCO(3)(-) to N5-carboxyaminoimidazole ribonucleotide (N5-CAIR).</text>
</comment>
<dbReference type="NCBIfam" id="NF004675">
    <property type="entry name" value="PRK06019.1-1"/>
    <property type="match status" value="1"/>
</dbReference>
<evidence type="ECO:0000256" key="4">
    <source>
        <dbReference type="ARBA" id="ARBA00022840"/>
    </source>
</evidence>
<dbReference type="Pfam" id="PF17769">
    <property type="entry name" value="PurK_C"/>
    <property type="match status" value="1"/>
</dbReference>
<evidence type="ECO:0000256" key="3">
    <source>
        <dbReference type="ARBA" id="ARBA00022755"/>
    </source>
</evidence>
<dbReference type="InterPro" id="IPR054350">
    <property type="entry name" value="PurT/PurK_preATP-grasp"/>
</dbReference>
<keyword evidence="4 5" id="KW-0067">ATP-binding</keyword>